<dbReference type="Proteomes" id="UP001054837">
    <property type="component" value="Unassembled WGS sequence"/>
</dbReference>
<keyword evidence="3" id="KW-1185">Reference proteome</keyword>
<feature type="region of interest" description="Disordered" evidence="1">
    <location>
        <begin position="16"/>
        <end position="71"/>
    </location>
</feature>
<sequence>MSKLDIFRQYVREECDSNNKDKNSNNSSVAKQFVGDDKEESGAQEKSNSEETDIDNQEVDVVDLTDDPTSSSTLLFEGLKFVGFREKDTILAC</sequence>
<evidence type="ECO:0000313" key="3">
    <source>
        <dbReference type="Proteomes" id="UP001054837"/>
    </source>
</evidence>
<evidence type="ECO:0000313" key="2">
    <source>
        <dbReference type="EMBL" id="GIY02569.1"/>
    </source>
</evidence>
<reference evidence="2 3" key="1">
    <citation type="submission" date="2021-06" db="EMBL/GenBank/DDBJ databases">
        <title>Caerostris darwini draft genome.</title>
        <authorList>
            <person name="Kono N."/>
            <person name="Arakawa K."/>
        </authorList>
    </citation>
    <scope>NUCLEOTIDE SEQUENCE [LARGE SCALE GENOMIC DNA]</scope>
</reference>
<feature type="compositionally biased region" description="Basic and acidic residues" evidence="1">
    <location>
        <begin position="34"/>
        <end position="49"/>
    </location>
</feature>
<comment type="caution">
    <text evidence="2">The sequence shown here is derived from an EMBL/GenBank/DDBJ whole genome shotgun (WGS) entry which is preliminary data.</text>
</comment>
<feature type="compositionally biased region" description="Acidic residues" evidence="1">
    <location>
        <begin position="50"/>
        <end position="66"/>
    </location>
</feature>
<gene>
    <name evidence="2" type="ORF">CDAR_469251</name>
</gene>
<dbReference type="EMBL" id="BPLQ01003686">
    <property type="protein sequence ID" value="GIY02569.1"/>
    <property type="molecule type" value="Genomic_DNA"/>
</dbReference>
<protein>
    <submittedName>
        <fullName evidence="2">Uncharacterized protein</fullName>
    </submittedName>
</protein>
<accession>A0AAV4PZS9</accession>
<name>A0AAV4PZS9_9ARAC</name>
<organism evidence="2 3">
    <name type="scientific">Caerostris darwini</name>
    <dbReference type="NCBI Taxonomy" id="1538125"/>
    <lineage>
        <taxon>Eukaryota</taxon>
        <taxon>Metazoa</taxon>
        <taxon>Ecdysozoa</taxon>
        <taxon>Arthropoda</taxon>
        <taxon>Chelicerata</taxon>
        <taxon>Arachnida</taxon>
        <taxon>Araneae</taxon>
        <taxon>Araneomorphae</taxon>
        <taxon>Entelegynae</taxon>
        <taxon>Araneoidea</taxon>
        <taxon>Araneidae</taxon>
        <taxon>Caerostris</taxon>
    </lineage>
</organism>
<evidence type="ECO:0000256" key="1">
    <source>
        <dbReference type="SAM" id="MobiDB-lite"/>
    </source>
</evidence>
<proteinExistence type="predicted"/>
<dbReference type="AlphaFoldDB" id="A0AAV4PZS9"/>